<dbReference type="Pfam" id="PF00903">
    <property type="entry name" value="Glyoxalase"/>
    <property type="match status" value="1"/>
</dbReference>
<proteinExistence type="predicted"/>
<dbReference type="InterPro" id="IPR004360">
    <property type="entry name" value="Glyas_Fos-R_dOase_dom"/>
</dbReference>
<protein>
    <submittedName>
        <fullName evidence="2">Putative glyoxalase superfamily protein PhnB</fullName>
    </submittedName>
</protein>
<dbReference type="EMBL" id="QEKW01000025">
    <property type="protein sequence ID" value="PVY97310.1"/>
    <property type="molecule type" value="Genomic_DNA"/>
</dbReference>
<organism evidence="2 3">
    <name type="scientific">Actinomycetospora cinnamomea</name>
    <dbReference type="NCBI Taxonomy" id="663609"/>
    <lineage>
        <taxon>Bacteria</taxon>
        <taxon>Bacillati</taxon>
        <taxon>Actinomycetota</taxon>
        <taxon>Actinomycetes</taxon>
        <taxon>Pseudonocardiales</taxon>
        <taxon>Pseudonocardiaceae</taxon>
        <taxon>Actinomycetospora</taxon>
    </lineage>
</organism>
<dbReference type="AlphaFoldDB" id="A0A2U1EBM0"/>
<evidence type="ECO:0000313" key="2">
    <source>
        <dbReference type="EMBL" id="PVY97310.1"/>
    </source>
</evidence>
<dbReference type="SUPFAM" id="SSF54593">
    <property type="entry name" value="Glyoxalase/Bleomycin resistance protein/Dihydroxybiphenyl dioxygenase"/>
    <property type="match status" value="1"/>
</dbReference>
<sequence>MEPTGFYPVLAVTDVEASRRFWVEHFGFETTFAVDWYVSLRRPGPRGFELAFVAADHPTVPAGSRTPARGLLLNVEVDDVDAEYTRLVTRGGLRPELDLRTEDFGQRHFIVADPAGVLVDVIAEVPASAEYADAFSS</sequence>
<name>A0A2U1EBM0_9PSEU</name>
<dbReference type="RefSeq" id="WP_116711148.1">
    <property type="nucleotide sequence ID" value="NZ_QEKW01000025.1"/>
</dbReference>
<comment type="caution">
    <text evidence="2">The sequence shown here is derived from an EMBL/GenBank/DDBJ whole genome shotgun (WGS) entry which is preliminary data.</text>
</comment>
<reference evidence="2 3" key="1">
    <citation type="submission" date="2018-04" db="EMBL/GenBank/DDBJ databases">
        <title>Genomic Encyclopedia of Type Strains, Phase IV (KMG-IV): sequencing the most valuable type-strain genomes for metagenomic binning, comparative biology and taxonomic classification.</title>
        <authorList>
            <person name="Goeker M."/>
        </authorList>
    </citation>
    <scope>NUCLEOTIDE SEQUENCE [LARGE SCALE GENOMIC DNA]</scope>
    <source>
        <strain evidence="2 3">DSM 45771</strain>
    </source>
</reference>
<dbReference type="InterPro" id="IPR029068">
    <property type="entry name" value="Glyas_Bleomycin-R_OHBP_Dase"/>
</dbReference>
<evidence type="ECO:0000259" key="1">
    <source>
        <dbReference type="PROSITE" id="PS51819"/>
    </source>
</evidence>
<keyword evidence="3" id="KW-1185">Reference proteome</keyword>
<evidence type="ECO:0000313" key="3">
    <source>
        <dbReference type="Proteomes" id="UP000245639"/>
    </source>
</evidence>
<gene>
    <name evidence="2" type="ORF">C8D89_12552</name>
</gene>
<dbReference type="Proteomes" id="UP000245639">
    <property type="component" value="Unassembled WGS sequence"/>
</dbReference>
<dbReference type="PROSITE" id="PS51819">
    <property type="entry name" value="VOC"/>
    <property type="match status" value="1"/>
</dbReference>
<feature type="domain" description="VOC" evidence="1">
    <location>
        <begin position="3"/>
        <end position="124"/>
    </location>
</feature>
<dbReference type="Gene3D" id="3.30.720.110">
    <property type="match status" value="1"/>
</dbReference>
<accession>A0A2U1EBM0</accession>
<dbReference type="InterPro" id="IPR037523">
    <property type="entry name" value="VOC_core"/>
</dbReference>
<dbReference type="Gene3D" id="3.30.720.120">
    <property type="match status" value="1"/>
</dbReference>
<dbReference type="OrthoDB" id="9798201at2"/>